<dbReference type="InterPro" id="IPR013103">
    <property type="entry name" value="RVT_2"/>
</dbReference>
<feature type="domain" description="Reverse transcriptase Ty1/copia-type" evidence="1">
    <location>
        <begin position="26"/>
        <end position="109"/>
    </location>
</feature>
<evidence type="ECO:0000313" key="2">
    <source>
        <dbReference type="EnsemblPlants" id="Solyc04g024945.1.1"/>
    </source>
</evidence>
<reference evidence="2" key="2">
    <citation type="submission" date="2019-01" db="UniProtKB">
        <authorList>
            <consortium name="EnsemblPlants"/>
        </authorList>
    </citation>
    <scope>IDENTIFICATION</scope>
    <source>
        <strain evidence="2">cv. Heinz 1706</strain>
    </source>
</reference>
<name>A0A3Q7FZ91_SOLLC</name>
<organism evidence="2">
    <name type="scientific">Solanum lycopersicum</name>
    <name type="common">Tomato</name>
    <name type="synonym">Lycopersicon esculentum</name>
    <dbReference type="NCBI Taxonomy" id="4081"/>
    <lineage>
        <taxon>Eukaryota</taxon>
        <taxon>Viridiplantae</taxon>
        <taxon>Streptophyta</taxon>
        <taxon>Embryophyta</taxon>
        <taxon>Tracheophyta</taxon>
        <taxon>Spermatophyta</taxon>
        <taxon>Magnoliopsida</taxon>
        <taxon>eudicotyledons</taxon>
        <taxon>Gunneridae</taxon>
        <taxon>Pentapetalae</taxon>
        <taxon>asterids</taxon>
        <taxon>lamiids</taxon>
        <taxon>Solanales</taxon>
        <taxon>Solanaceae</taxon>
        <taxon>Solanoideae</taxon>
        <taxon>Solaneae</taxon>
        <taxon>Solanum</taxon>
        <taxon>Solanum subgen. Lycopersicon</taxon>
    </lineage>
</organism>
<dbReference type="STRING" id="4081.A0A3Q7FZ91"/>
<sequence>MKHPKGYGNPEFPIMSAISNKPFTDCNKLLVPMYVDDILIIGNYPILVTHVINIMDDKFYLKNCGELNYFLGIKVKHVTNGIILSQSKYILEILSDEDMTKCKGVKTPIWSTSPPK</sequence>
<dbReference type="Gramene" id="Solyc04g024945.1.1">
    <property type="protein sequence ID" value="Solyc04g024945.1.1"/>
    <property type="gene ID" value="Solyc04g024945.1"/>
</dbReference>
<dbReference type="Proteomes" id="UP000004994">
    <property type="component" value="Chromosome 4"/>
</dbReference>
<dbReference type="Pfam" id="PF07727">
    <property type="entry name" value="RVT_2"/>
    <property type="match status" value="1"/>
</dbReference>
<evidence type="ECO:0000259" key="1">
    <source>
        <dbReference type="Pfam" id="PF07727"/>
    </source>
</evidence>
<accession>A0A3Q7FZ91</accession>
<reference evidence="2" key="1">
    <citation type="journal article" date="2012" name="Nature">
        <title>The tomato genome sequence provides insights into fleshy fruit evolution.</title>
        <authorList>
            <consortium name="Tomato Genome Consortium"/>
        </authorList>
    </citation>
    <scope>NUCLEOTIDE SEQUENCE [LARGE SCALE GENOMIC DNA]</scope>
    <source>
        <strain evidence="2">cv. Heinz 1706</strain>
    </source>
</reference>
<dbReference type="AlphaFoldDB" id="A0A3Q7FZ91"/>
<keyword evidence="3" id="KW-1185">Reference proteome</keyword>
<protein>
    <recommendedName>
        <fullName evidence="1">Reverse transcriptase Ty1/copia-type domain-containing protein</fullName>
    </recommendedName>
</protein>
<dbReference type="EnsemblPlants" id="Solyc04g024945.1.1">
    <property type="protein sequence ID" value="Solyc04g024945.1.1"/>
    <property type="gene ID" value="Solyc04g024945.1"/>
</dbReference>
<evidence type="ECO:0000313" key="3">
    <source>
        <dbReference type="Proteomes" id="UP000004994"/>
    </source>
</evidence>
<proteinExistence type="predicted"/>
<dbReference type="InParanoid" id="A0A3Q7FZ91"/>